<gene>
    <name evidence="5" type="ORF">Tco_1081989</name>
</gene>
<proteinExistence type="predicted"/>
<dbReference type="GO" id="GO:0016874">
    <property type="term" value="F:ligase activity"/>
    <property type="evidence" value="ECO:0007669"/>
    <property type="project" value="UniProtKB-KW"/>
</dbReference>
<feature type="region of interest" description="Disordered" evidence="3">
    <location>
        <begin position="1097"/>
        <end position="1123"/>
    </location>
</feature>
<keyword evidence="5" id="KW-0436">Ligase</keyword>
<organism evidence="5 6">
    <name type="scientific">Tanacetum coccineum</name>
    <dbReference type="NCBI Taxonomy" id="301880"/>
    <lineage>
        <taxon>Eukaryota</taxon>
        <taxon>Viridiplantae</taxon>
        <taxon>Streptophyta</taxon>
        <taxon>Embryophyta</taxon>
        <taxon>Tracheophyta</taxon>
        <taxon>Spermatophyta</taxon>
        <taxon>Magnoliopsida</taxon>
        <taxon>eudicotyledons</taxon>
        <taxon>Gunneridae</taxon>
        <taxon>Pentapetalae</taxon>
        <taxon>asterids</taxon>
        <taxon>campanulids</taxon>
        <taxon>Asterales</taxon>
        <taxon>Asteraceae</taxon>
        <taxon>Asteroideae</taxon>
        <taxon>Anthemideae</taxon>
        <taxon>Anthemidinae</taxon>
        <taxon>Tanacetum</taxon>
    </lineage>
</organism>
<dbReference type="InterPro" id="IPR001278">
    <property type="entry name" value="Arg-tRNA-ligase"/>
</dbReference>
<dbReference type="SUPFAM" id="SSF47323">
    <property type="entry name" value="Anticodon-binding domain of a subclass of class I aminoacyl-tRNA synthetases"/>
    <property type="match status" value="1"/>
</dbReference>
<feature type="compositionally biased region" description="Basic and acidic residues" evidence="3">
    <location>
        <begin position="1018"/>
        <end position="1057"/>
    </location>
</feature>
<accession>A0ABQ5HZ77</accession>
<evidence type="ECO:0000313" key="5">
    <source>
        <dbReference type="EMBL" id="GJT93144.1"/>
    </source>
</evidence>
<feature type="region of interest" description="Disordered" evidence="3">
    <location>
        <begin position="1155"/>
        <end position="1186"/>
    </location>
</feature>
<evidence type="ECO:0000256" key="1">
    <source>
        <dbReference type="ARBA" id="ARBA00012837"/>
    </source>
</evidence>
<feature type="compositionally biased region" description="Basic and acidic residues" evidence="3">
    <location>
        <begin position="788"/>
        <end position="807"/>
    </location>
</feature>
<dbReference type="Pfam" id="PF05746">
    <property type="entry name" value="DALR_1"/>
    <property type="match status" value="1"/>
</dbReference>
<dbReference type="InterPro" id="IPR009080">
    <property type="entry name" value="tRNAsynth_Ia_anticodon-bd"/>
</dbReference>
<comment type="caution">
    <text evidence="5">The sequence shown here is derived from an EMBL/GenBank/DDBJ whole genome shotgun (WGS) entry which is preliminary data.</text>
</comment>
<feature type="region of interest" description="Disordered" evidence="3">
    <location>
        <begin position="1016"/>
        <end position="1067"/>
    </location>
</feature>
<name>A0ABQ5HZ77_9ASTR</name>
<dbReference type="PANTHER" id="PTHR11956:SF5">
    <property type="entry name" value="ARGININE--TRNA LIGASE, CYTOPLASMIC"/>
    <property type="match status" value="1"/>
</dbReference>
<dbReference type="InterPro" id="IPR008909">
    <property type="entry name" value="DALR_anticod-bd"/>
</dbReference>
<dbReference type="Proteomes" id="UP001151760">
    <property type="component" value="Unassembled WGS sequence"/>
</dbReference>
<reference evidence="5" key="1">
    <citation type="journal article" date="2022" name="Int. J. Mol. Sci.">
        <title>Draft Genome of Tanacetum Coccineum: Genomic Comparison of Closely Related Tanacetum-Family Plants.</title>
        <authorList>
            <person name="Yamashiro T."/>
            <person name="Shiraishi A."/>
            <person name="Nakayama K."/>
            <person name="Satake H."/>
        </authorList>
    </citation>
    <scope>NUCLEOTIDE SEQUENCE</scope>
</reference>
<dbReference type="InterPro" id="IPR036695">
    <property type="entry name" value="Arg-tRNA-synth_N_sf"/>
</dbReference>
<comment type="catalytic activity">
    <reaction evidence="2">
        <text>tRNA(Arg) + L-arginine + ATP = L-arginyl-tRNA(Arg) + AMP + diphosphate</text>
        <dbReference type="Rhea" id="RHEA:20301"/>
        <dbReference type="Rhea" id="RHEA-COMP:9658"/>
        <dbReference type="Rhea" id="RHEA-COMP:9673"/>
        <dbReference type="ChEBI" id="CHEBI:30616"/>
        <dbReference type="ChEBI" id="CHEBI:32682"/>
        <dbReference type="ChEBI" id="CHEBI:33019"/>
        <dbReference type="ChEBI" id="CHEBI:78442"/>
        <dbReference type="ChEBI" id="CHEBI:78513"/>
        <dbReference type="ChEBI" id="CHEBI:456215"/>
        <dbReference type="EC" id="6.1.1.19"/>
    </reaction>
</comment>
<dbReference type="EMBL" id="BQNB010020175">
    <property type="protein sequence ID" value="GJT93144.1"/>
    <property type="molecule type" value="Genomic_DNA"/>
</dbReference>
<reference evidence="5" key="2">
    <citation type="submission" date="2022-01" db="EMBL/GenBank/DDBJ databases">
        <authorList>
            <person name="Yamashiro T."/>
            <person name="Shiraishi A."/>
            <person name="Satake H."/>
            <person name="Nakayama K."/>
        </authorList>
    </citation>
    <scope>NUCLEOTIDE SEQUENCE</scope>
</reference>
<evidence type="ECO:0000259" key="4">
    <source>
        <dbReference type="SMART" id="SM00836"/>
    </source>
</evidence>
<evidence type="ECO:0000256" key="3">
    <source>
        <dbReference type="SAM" id="MobiDB-lite"/>
    </source>
</evidence>
<dbReference type="SMART" id="SM00836">
    <property type="entry name" value="DALR_1"/>
    <property type="match status" value="1"/>
</dbReference>
<keyword evidence="6" id="KW-1185">Reference proteome</keyword>
<evidence type="ECO:0000256" key="2">
    <source>
        <dbReference type="ARBA" id="ARBA00049339"/>
    </source>
</evidence>
<feature type="domain" description="DALR anticodon binding" evidence="4">
    <location>
        <begin position="361"/>
        <end position="443"/>
    </location>
</feature>
<dbReference type="PANTHER" id="PTHR11956">
    <property type="entry name" value="ARGINYL-TRNA SYNTHETASE"/>
    <property type="match status" value="1"/>
</dbReference>
<sequence length="1186" mass="136190">MAPSRNTICERRTLIEEIQELFNESITSYNADLVEEYFYFSPLEQEKYGDYVSINIFSICERLRRLDPHFFRHSGPQDIAQNLLKAVNSNPKSEMIEELCTHDVGYLTFKLSWEWMAKRIQMMLNDGVSTWAPKIVKRSAVVDSPTPAIGAEMHADVIRSGYIRDMLIHMLEYSGVAVYKRFWTKKSMDAVRTNFTERRGVISSRNTATPLFKVKGEELNNVYDDLRAFWSAVHEQGGELIVYVSPVRQRGYVEKCFSAVTNEKCFPDECTPIVLCCGYRTSSSEQEKLAYLWSKYESHSKAASLVKLGEVAGYTAEASFECALKYTYLKTHRLAECTFNIDEMLDEEGNTFLYLLKTRDLVSSLIKKFGSRGTVKYTKTAVFGKERELALHLVRFTEVIEKACLTFLLHPVCEYLWNLCKKVSSFHHEESSRVSSRDTLSEMKRAFNEKTACEVILYPKIRLVRPKNLNPRFELFCMNVHISHSSFKKGYVFGNVSLKDTDGLVSDRRLPVDKNDHGHVSYFYHDWNDKIGICNNAYLFFGNPSPRGSISFSSVIEIYAILYATTLEKDKCFQICKCQTPIDLSKFWAEGLNYKRSTLTIESKDGCILIDYIMLRDAVDTAMELRFESPDDPLIKAPVSGHIFAYYGDGVLDDCDDFRQHCYKAVVFHADGNSAVEVGPLTLKRSVLAVPANGYLMIEALFVDVNSGKIIFKRKKEFPAKTHGFSKYRMPWKKNCFFNLTLEWSQEGQLFKLLDNNKYLCNITIPGIKERCLQGVPTPKAKARKNYSPHEVEHRRVKPKKAEKELPQQKNKSKGNIKSAMSLYSKSQQAKQTTRLRAELRYEDQGDPNEDRIIQHANQPRIRRSTLGRTHLNRFVGAANSGEWPMPVWCRMFHGKHWTDQPGDGSRAFPPKSRECGGYRSFQPLDIQPRKACNTEPHEITKISVGKPMKTLTTFKERWTVETGFIIGVPEVMKISSFMDSVKSPELAKRFASNVPKTVNEMMKRSRDVHQRLTFPAARRDDRDGRNSPRKDFQKGDYRNSYKVRDNFSTGRHRDYRTSYPQREQTNRPVPVLSLDSLTKCLKEILATETQLQLPPPRLVANPFNGRIPKNTGELTPGTKGHQQITEYPIRKQLEIRLKNRGKLIFTDERLKAKGGNETNRTLPPGVEGEYSENLGKIEPGSTLWK</sequence>
<dbReference type="Gene3D" id="1.10.730.10">
    <property type="entry name" value="Isoleucyl-tRNA Synthetase, Domain 1"/>
    <property type="match status" value="1"/>
</dbReference>
<evidence type="ECO:0000313" key="6">
    <source>
        <dbReference type="Proteomes" id="UP001151760"/>
    </source>
</evidence>
<dbReference type="Gene3D" id="3.30.1360.70">
    <property type="entry name" value="Arginyl tRNA synthetase N-terminal domain"/>
    <property type="match status" value="1"/>
</dbReference>
<dbReference type="EC" id="6.1.1.19" evidence="1"/>
<feature type="region of interest" description="Disordered" evidence="3">
    <location>
        <begin position="779"/>
        <end position="830"/>
    </location>
</feature>
<protein>
    <recommendedName>
        <fullName evidence="1">arginine--tRNA ligase</fullName>
        <ecNumber evidence="1">6.1.1.19</ecNumber>
    </recommendedName>
</protein>